<protein>
    <submittedName>
        <fullName evidence="3">Candidate secreted effector</fullName>
    </submittedName>
</protein>
<keyword evidence="2" id="KW-1185">Reference proteome</keyword>
<dbReference type="WBParaSite" id="Minc3s00129g05511">
    <property type="protein sequence ID" value="Minc3s00129g05511"/>
    <property type="gene ID" value="Minc3s00129g05511"/>
</dbReference>
<dbReference type="AlphaFoldDB" id="A0A914KV93"/>
<organism evidence="2 3">
    <name type="scientific">Meloidogyne incognita</name>
    <name type="common">Southern root-knot nematode worm</name>
    <name type="synonym">Oxyuris incognita</name>
    <dbReference type="NCBI Taxonomy" id="6306"/>
    <lineage>
        <taxon>Eukaryota</taxon>
        <taxon>Metazoa</taxon>
        <taxon>Ecdysozoa</taxon>
        <taxon>Nematoda</taxon>
        <taxon>Chromadorea</taxon>
        <taxon>Rhabditida</taxon>
        <taxon>Tylenchina</taxon>
        <taxon>Tylenchomorpha</taxon>
        <taxon>Tylenchoidea</taxon>
        <taxon>Meloidogynidae</taxon>
        <taxon>Meloidogyninae</taxon>
        <taxon>Meloidogyne</taxon>
        <taxon>Meloidogyne incognita group</taxon>
    </lineage>
</organism>
<feature type="compositionally biased region" description="Acidic residues" evidence="1">
    <location>
        <begin position="69"/>
        <end position="82"/>
    </location>
</feature>
<feature type="region of interest" description="Disordered" evidence="1">
    <location>
        <begin position="22"/>
        <end position="87"/>
    </location>
</feature>
<sequence>MIEENNLEIDELNQSDEQIILETPAKDDEGEIVPSDNEALIKTTKCENNEENVENISEDNKSRKRKFEEEEEGGGEDEEEQQQADTTTNNNAVVFVESNQQQQKVLDFSVPPRNIIGGTTATNIAGGLVTGGDGSELIKTEFSTIFNSTTKFSSKQYSTTPSIIIIFTTNNINNKFIFIF</sequence>
<name>A0A914KV93_MELIC</name>
<proteinExistence type="predicted"/>
<reference evidence="3" key="1">
    <citation type="submission" date="2022-11" db="UniProtKB">
        <authorList>
            <consortium name="WormBaseParasite"/>
        </authorList>
    </citation>
    <scope>IDENTIFICATION</scope>
</reference>
<evidence type="ECO:0000313" key="3">
    <source>
        <dbReference type="WBParaSite" id="Minc3s00129g05511"/>
    </source>
</evidence>
<evidence type="ECO:0000313" key="2">
    <source>
        <dbReference type="Proteomes" id="UP000887563"/>
    </source>
</evidence>
<evidence type="ECO:0000256" key="1">
    <source>
        <dbReference type="SAM" id="MobiDB-lite"/>
    </source>
</evidence>
<dbReference type="Proteomes" id="UP000887563">
    <property type="component" value="Unplaced"/>
</dbReference>
<accession>A0A914KV93</accession>